<comment type="caution">
    <text evidence="2">The sequence shown here is derived from an EMBL/GenBank/DDBJ whole genome shotgun (WGS) entry which is preliminary data.</text>
</comment>
<protein>
    <submittedName>
        <fullName evidence="2">Putative nucleotidyltransferase</fullName>
    </submittedName>
</protein>
<dbReference type="PANTHER" id="PTHR43852">
    <property type="entry name" value="NUCLEOTIDYLTRANSFERASE"/>
    <property type="match status" value="1"/>
</dbReference>
<dbReference type="Proteomes" id="UP000249239">
    <property type="component" value="Unassembled WGS sequence"/>
</dbReference>
<dbReference type="AlphaFoldDB" id="A0A2W7MW97"/>
<evidence type="ECO:0000313" key="2">
    <source>
        <dbReference type="EMBL" id="PZX11921.1"/>
    </source>
</evidence>
<feature type="domain" description="Polymerase beta nucleotidyltransferase" evidence="1">
    <location>
        <begin position="21"/>
        <end position="105"/>
    </location>
</feature>
<gene>
    <name evidence="2" type="ORF">LX69_02985</name>
</gene>
<dbReference type="RefSeq" id="WP_245935035.1">
    <property type="nucleotide sequence ID" value="NZ_QKZK01000034.1"/>
</dbReference>
<accession>A0A2W7MW97</accession>
<dbReference type="EMBL" id="QKZK01000034">
    <property type="protein sequence ID" value="PZX11921.1"/>
    <property type="molecule type" value="Genomic_DNA"/>
</dbReference>
<keyword evidence="2" id="KW-0808">Transferase</keyword>
<dbReference type="InterPro" id="IPR041633">
    <property type="entry name" value="Polbeta"/>
</dbReference>
<evidence type="ECO:0000259" key="1">
    <source>
        <dbReference type="Pfam" id="PF18765"/>
    </source>
</evidence>
<dbReference type="InterPro" id="IPR052930">
    <property type="entry name" value="TA_antitoxin_MntA"/>
</dbReference>
<name>A0A2W7MW97_9BACT</name>
<proteinExistence type="predicted"/>
<keyword evidence="3" id="KW-1185">Reference proteome</keyword>
<dbReference type="GO" id="GO:0016740">
    <property type="term" value="F:transferase activity"/>
    <property type="evidence" value="ECO:0007669"/>
    <property type="project" value="UniProtKB-KW"/>
</dbReference>
<dbReference type="CDD" id="cd05403">
    <property type="entry name" value="NT_KNTase_like"/>
    <property type="match status" value="1"/>
</dbReference>
<dbReference type="Pfam" id="PF18765">
    <property type="entry name" value="Polbeta"/>
    <property type="match status" value="1"/>
</dbReference>
<evidence type="ECO:0000313" key="3">
    <source>
        <dbReference type="Proteomes" id="UP000249239"/>
    </source>
</evidence>
<dbReference type="PANTHER" id="PTHR43852:SF2">
    <property type="entry name" value="PROTEIN ADENYLYLTRANSFERASE MNTA"/>
    <property type="match status" value="1"/>
</dbReference>
<dbReference type="SUPFAM" id="SSF81301">
    <property type="entry name" value="Nucleotidyltransferase"/>
    <property type="match status" value="1"/>
</dbReference>
<reference evidence="2 3" key="1">
    <citation type="submission" date="2018-06" db="EMBL/GenBank/DDBJ databases">
        <title>Genomic Encyclopedia of Archaeal and Bacterial Type Strains, Phase II (KMG-II): from individual species to whole genera.</title>
        <authorList>
            <person name="Goeker M."/>
        </authorList>
    </citation>
    <scope>NUCLEOTIDE SEQUENCE [LARGE SCALE GENOMIC DNA]</scope>
    <source>
        <strain evidence="2 3">DSM 6779</strain>
    </source>
</reference>
<organism evidence="2 3">
    <name type="scientific">Breznakibacter xylanolyticus</name>
    <dbReference type="NCBI Taxonomy" id="990"/>
    <lineage>
        <taxon>Bacteria</taxon>
        <taxon>Pseudomonadati</taxon>
        <taxon>Bacteroidota</taxon>
        <taxon>Bacteroidia</taxon>
        <taxon>Marinilabiliales</taxon>
        <taxon>Marinilabiliaceae</taxon>
        <taxon>Breznakibacter</taxon>
    </lineage>
</organism>
<sequence>MWLTTMNSGLSPQTTTAFLSVLFQHPKVKEVILFGSRAKGTFKPGSDIDLALKGELNLQDLTLLLNHIDDLNLPYTFDLIIYNRIKEPALREHIQRVGIPLTHTDATDGRL</sequence>
<dbReference type="Gene3D" id="3.30.460.10">
    <property type="entry name" value="Beta Polymerase, domain 2"/>
    <property type="match status" value="1"/>
</dbReference>
<dbReference type="InterPro" id="IPR043519">
    <property type="entry name" value="NT_sf"/>
</dbReference>